<dbReference type="Pfam" id="PF01844">
    <property type="entry name" value="HNH"/>
    <property type="match status" value="1"/>
</dbReference>
<keyword evidence="3" id="KW-1185">Reference proteome</keyword>
<dbReference type="EMBL" id="JN882285">
    <property type="protein sequence ID" value="AFC21980.1"/>
    <property type="molecule type" value="Genomic_DNA"/>
</dbReference>
<dbReference type="RefSeq" id="YP_006987635.1">
    <property type="nucleotide sequence ID" value="NC_019401.1"/>
</dbReference>
<dbReference type="GO" id="GO:0004519">
    <property type="term" value="F:endonuclease activity"/>
    <property type="evidence" value="ECO:0007669"/>
    <property type="project" value="InterPro"/>
</dbReference>
<dbReference type="InterPro" id="IPR002711">
    <property type="entry name" value="HNH"/>
</dbReference>
<dbReference type="GeneID" id="13994271"/>
<dbReference type="OrthoDB" id="24001at10239"/>
<accession>K4F9R7</accession>
<evidence type="ECO:0000313" key="3">
    <source>
        <dbReference type="Proteomes" id="UP000000457"/>
    </source>
</evidence>
<dbReference type="Gene3D" id="1.10.30.50">
    <property type="match status" value="1"/>
</dbReference>
<dbReference type="KEGG" id="vg:13994271"/>
<evidence type="ECO:0000259" key="1">
    <source>
        <dbReference type="Pfam" id="PF01844"/>
    </source>
</evidence>
<dbReference type="GO" id="GO:0008270">
    <property type="term" value="F:zinc ion binding"/>
    <property type="evidence" value="ECO:0007669"/>
    <property type="project" value="InterPro"/>
</dbReference>
<sequence length="304" mass="35486">MKVLNCRNVKFKGEFVLNNITSLRKNYKFNSGVLALIEVAKRDGLKCDTCGNCDIHFKLIPESGMAMFMGKVRMTRDHDLLNSLNGSDDVDNQHLLCEDCNQLRGNRFAQYKEFKDWYESVIAEGKDPKKVVNKLNRNFSYTDYEKNGYSNKNPIQIVQKDVMPDYLKEGLTKHFLKHNAFRVTKDFYSLSTMYSYTEKAWDDFLNELMVLVVKHRTNKITPVNNNKFSVYKYKKSNKSLETFLLHLNTAFKKEYQERKKVAVDVTEQSFTVIPVQEEQSIAKVSVFSNILQRFKNMFQTFVAA</sequence>
<protein>
    <recommendedName>
        <fullName evidence="1">HNH domain-containing protein</fullName>
    </recommendedName>
</protein>
<proteinExistence type="predicted"/>
<reference evidence="2 3" key="1">
    <citation type="journal article" date="2014" name="Virology">
        <title>Supersize me: Cronobacter sakazakii phage GAP32.</title>
        <authorList>
            <person name="Abbasifar R."/>
            <person name="Griffiths M.W."/>
            <person name="Sabour P.M."/>
            <person name="Ackermann H.-W."/>
            <person name="Vandersteegen K."/>
            <person name="Lavigne R."/>
            <person name="Noben J.-P."/>
            <person name="Villa A.A."/>
            <person name="Abbasifar A."/>
            <person name="Nash J.H.E."/>
            <person name="Kropinski A.M."/>
        </authorList>
    </citation>
    <scope>NUCLEOTIDE SEQUENCE [LARGE SCALE GENOMIC DNA]</scope>
    <source>
        <strain evidence="2">GAP-32</strain>
    </source>
</reference>
<dbReference type="GO" id="GO:0003676">
    <property type="term" value="F:nucleic acid binding"/>
    <property type="evidence" value="ECO:0007669"/>
    <property type="project" value="InterPro"/>
</dbReference>
<gene>
    <name evidence="2" type="ORF">GAP32_520</name>
</gene>
<evidence type="ECO:0000313" key="2">
    <source>
        <dbReference type="EMBL" id="AFC21980.1"/>
    </source>
</evidence>
<organism evidence="2 3">
    <name type="scientific">Cronobacter phage vB_CsaM_GAP32</name>
    <dbReference type="NCBI Taxonomy" id="1141136"/>
    <lineage>
        <taxon>Viruses</taxon>
        <taxon>Duplodnaviria</taxon>
        <taxon>Heunggongvirae</taxon>
        <taxon>Uroviricota</taxon>
        <taxon>Caudoviricetes</taxon>
        <taxon>Mimasvirus</taxon>
        <taxon>Mimasvirus GAP32</taxon>
    </lineage>
</organism>
<feature type="domain" description="HNH" evidence="1">
    <location>
        <begin position="50"/>
        <end position="107"/>
    </location>
</feature>
<name>K4F9R7_9CAUD</name>
<dbReference type="Proteomes" id="UP000000457">
    <property type="component" value="Segment"/>
</dbReference>